<dbReference type="AlphaFoldDB" id="G7DT60"/>
<feature type="compositionally biased region" description="Low complexity" evidence="2">
    <location>
        <begin position="458"/>
        <end position="468"/>
    </location>
</feature>
<dbReference type="SMART" id="SM00164">
    <property type="entry name" value="TBC"/>
    <property type="match status" value="1"/>
</dbReference>
<dbReference type="OrthoDB" id="294251at2759"/>
<feature type="domain" description="Rab-GAP TBC" evidence="3">
    <location>
        <begin position="809"/>
        <end position="998"/>
    </location>
</feature>
<feature type="compositionally biased region" description="Polar residues" evidence="2">
    <location>
        <begin position="494"/>
        <end position="510"/>
    </location>
</feature>
<evidence type="ECO:0000256" key="1">
    <source>
        <dbReference type="SAM" id="Coils"/>
    </source>
</evidence>
<feature type="compositionally biased region" description="Polar residues" evidence="2">
    <location>
        <begin position="346"/>
        <end position="358"/>
    </location>
</feature>
<dbReference type="SUPFAM" id="SSF47923">
    <property type="entry name" value="Ypt/Rab-GAP domain of gyp1p"/>
    <property type="match status" value="2"/>
</dbReference>
<dbReference type="PANTHER" id="PTHR47219">
    <property type="entry name" value="RAB GTPASE-ACTIVATING PROTEIN 1-LIKE"/>
    <property type="match status" value="1"/>
</dbReference>
<dbReference type="InParanoid" id="G7DT60"/>
<dbReference type="eggNOG" id="KOG2058">
    <property type="taxonomic scope" value="Eukaryota"/>
</dbReference>
<dbReference type="InterPro" id="IPR000195">
    <property type="entry name" value="Rab-GAP-TBC_dom"/>
</dbReference>
<proteinExistence type="predicted"/>
<dbReference type="InterPro" id="IPR035969">
    <property type="entry name" value="Rab-GAP_TBC_sf"/>
</dbReference>
<sequence>MSSTQGSTLRAVELDQTHPLSPLLPSNAPVSDDYFARSTSSPAPEAAVTPPEPATIGRSRPELESHATLRSGTLKASSTPIKASIQLAEDSPLRAAPASSAPEQISNGARVPWQLSLAREPHLLSLAELESRLEMLSSDLNDAIQARSSSKLSRRAARGSFSSEHSSESSMAPTAEASSSRVIAASCAAAILQAMSHEMSRILEQKAEVKAQLAALQALSDEWLPLLGTSAAARERSRAERALLRAAADGAASYQQRPQDRWTLSSISLRSDGLTHDKTTSLDATLHEAMSDDGLRLDSDSVSTYSINAESEHLASPKAQTRASRHSSLSARLFGGVRTPIVPASAPSSGLKSTTSNAVVEDASDLQPRSRANSISSGTGPPVKIATSASTPSKPMADGSRPKSKSSAWSWRHWRGTRSDEVPNVYDDDSSDDEEQSEVGAPVSDPVARTLSPEVERSSAMSRASSRSGNEEARVASAAVDALLSRKPNDALSATTPAVATAQRIQSGSALSVDDRAGTNGRANSPRTLSDAASANGEDSVEAFAISSVSESHVSSQPTSIRSLAISEPKGIVSSAATTLSRALGRSNSRASGAPVEPNITLPTIGRSNSVFNLATPSVSTATAAVSSSGLAMELGTIAPDGAVPPASSSIASSLPKADGDRLIDRYGFSHDQASGLKYLQELRKRQKDGSKDASVIMDVPATATGGESTKRLLAQLGQMTEAREKAQQEVWDKFIVRRRAKLVKASSEASTAPARPSRTVIAEVSSLATQASGSDELDWTEDLVGVARMGSKAGREDWKEFKKLVRSGVPNALRPKIWAECSGSTEIREPGYYTEMLSSHEGIHSQCLSQIDMDCHRTLPTNVFFGGNGPGISKLRRLLVAYSWRNPEVGYCQGMNMLAAVLLLIYTSEEDAFWIFCCIIERILPGEWYTSSLLVSQADQRVLQDLVKTVLPKLSAHFDELGVTLPAVSFGWFLSLFTDSLPIQTLLRVWDCFFVTGDVALFRITIAILQMHEGELLAVADAASFYMTLRSITTHMYQVDKLLRVAYEDLRYTVKSKDIAALRQKHVDELEQETGLKQTGV</sequence>
<feature type="region of interest" description="Disordered" evidence="2">
    <location>
        <begin position="147"/>
        <end position="174"/>
    </location>
</feature>
<dbReference type="OMA" id="QHIMFRK"/>
<protein>
    <recommendedName>
        <fullName evidence="3">Rab-GAP TBC domain-containing protein</fullName>
    </recommendedName>
</protein>
<dbReference type="HOGENOM" id="CLU_285917_0_0_1"/>
<feature type="compositionally biased region" description="Acidic residues" evidence="2">
    <location>
        <begin position="426"/>
        <end position="437"/>
    </location>
</feature>
<feature type="compositionally biased region" description="Low complexity" evidence="2">
    <location>
        <begin position="38"/>
        <end position="49"/>
    </location>
</feature>
<name>G7DT60_MIXOS</name>
<dbReference type="Gene3D" id="1.10.8.270">
    <property type="entry name" value="putative rabgap domain of human tbc1 domain family member 14 like domains"/>
    <property type="match status" value="1"/>
</dbReference>
<feature type="coiled-coil region" evidence="1">
    <location>
        <begin position="192"/>
        <end position="222"/>
    </location>
</feature>
<comment type="caution">
    <text evidence="4">The sequence shown here is derived from an EMBL/GenBank/DDBJ whole genome shotgun (WGS) entry which is preliminary data.</text>
</comment>
<dbReference type="Proteomes" id="UP000009131">
    <property type="component" value="Unassembled WGS sequence"/>
</dbReference>
<feature type="region of interest" description="Disordered" evidence="2">
    <location>
        <begin position="343"/>
        <end position="473"/>
    </location>
</feature>
<evidence type="ECO:0000313" key="4">
    <source>
        <dbReference type="EMBL" id="GAA93939.1"/>
    </source>
</evidence>
<feature type="compositionally biased region" description="Polar residues" evidence="2">
    <location>
        <begin position="521"/>
        <end position="533"/>
    </location>
</feature>
<dbReference type="RefSeq" id="XP_014571270.1">
    <property type="nucleotide sequence ID" value="XM_014715784.1"/>
</dbReference>
<keyword evidence="1" id="KW-0175">Coiled coil</keyword>
<reference evidence="4 5" key="1">
    <citation type="journal article" date="2011" name="J. Gen. Appl. Microbiol.">
        <title>Draft genome sequencing of the enigmatic basidiomycete Mixia osmundae.</title>
        <authorList>
            <person name="Nishida H."/>
            <person name="Nagatsuka Y."/>
            <person name="Sugiyama J."/>
        </authorList>
    </citation>
    <scope>NUCLEOTIDE SEQUENCE [LARGE SCALE GENOMIC DNA]</scope>
    <source>
        <strain evidence="5">CBS 9802 / IAM 14324 / JCM 22182 / KY 12970</strain>
    </source>
</reference>
<dbReference type="STRING" id="764103.G7DT60"/>
<dbReference type="EMBL" id="BABT02000025">
    <property type="protein sequence ID" value="GAA93939.1"/>
    <property type="molecule type" value="Genomic_DNA"/>
</dbReference>
<dbReference type="GO" id="GO:0031267">
    <property type="term" value="F:small GTPase binding"/>
    <property type="evidence" value="ECO:0007669"/>
    <property type="project" value="TreeGrafter"/>
</dbReference>
<feature type="compositionally biased region" description="Low complexity" evidence="2">
    <location>
        <begin position="158"/>
        <end position="170"/>
    </location>
</feature>
<reference evidence="4 5" key="2">
    <citation type="journal article" date="2012" name="Open Biol.">
        <title>Characteristics of nucleosomes and linker DNA regions on the genome of the basidiomycete Mixia osmundae revealed by mono- and dinucleosome mapping.</title>
        <authorList>
            <person name="Nishida H."/>
            <person name="Kondo S."/>
            <person name="Matsumoto T."/>
            <person name="Suzuki Y."/>
            <person name="Yoshikawa H."/>
            <person name="Taylor T.D."/>
            <person name="Sugiyama J."/>
        </authorList>
    </citation>
    <scope>NUCLEOTIDE SEQUENCE [LARGE SCALE GENOMIC DNA]</scope>
    <source>
        <strain evidence="5">CBS 9802 / IAM 14324 / JCM 22182 / KY 12970</strain>
    </source>
</reference>
<dbReference type="GO" id="GO:0005096">
    <property type="term" value="F:GTPase activator activity"/>
    <property type="evidence" value="ECO:0007669"/>
    <property type="project" value="TreeGrafter"/>
</dbReference>
<dbReference type="PANTHER" id="PTHR47219:SF20">
    <property type="entry name" value="TBC1 DOMAIN FAMILY MEMBER 2B"/>
    <property type="match status" value="1"/>
</dbReference>
<keyword evidence="5" id="KW-1185">Reference proteome</keyword>
<feature type="region of interest" description="Disordered" evidence="2">
    <location>
        <begin position="1"/>
        <end position="62"/>
    </location>
</feature>
<dbReference type="InterPro" id="IPR050302">
    <property type="entry name" value="Rab_GAP_TBC_domain"/>
</dbReference>
<evidence type="ECO:0000259" key="3">
    <source>
        <dbReference type="PROSITE" id="PS50086"/>
    </source>
</evidence>
<accession>G7DT60</accession>
<feature type="region of interest" description="Disordered" evidence="2">
    <location>
        <begin position="494"/>
        <end position="536"/>
    </location>
</feature>
<evidence type="ECO:0000256" key="2">
    <source>
        <dbReference type="SAM" id="MobiDB-lite"/>
    </source>
</evidence>
<gene>
    <name evidence="4" type="primary">Mo00585</name>
    <name evidence="4" type="ORF">E5Q_00585</name>
</gene>
<feature type="compositionally biased region" description="Polar residues" evidence="2">
    <location>
        <begin position="370"/>
        <end position="379"/>
    </location>
</feature>
<dbReference type="FunFam" id="1.10.8.270:FF:000026">
    <property type="entry name" value="TBC (Tre-2/Bub2/Cdc16) domain family"/>
    <property type="match status" value="1"/>
</dbReference>
<dbReference type="PROSITE" id="PS50086">
    <property type="entry name" value="TBC_RABGAP"/>
    <property type="match status" value="1"/>
</dbReference>
<dbReference type="Pfam" id="PF00566">
    <property type="entry name" value="RabGAP-TBC"/>
    <property type="match status" value="1"/>
</dbReference>
<evidence type="ECO:0000313" key="5">
    <source>
        <dbReference type="Proteomes" id="UP000009131"/>
    </source>
</evidence>
<organism evidence="4 5">
    <name type="scientific">Mixia osmundae (strain CBS 9802 / IAM 14324 / JCM 22182 / KY 12970)</name>
    <dbReference type="NCBI Taxonomy" id="764103"/>
    <lineage>
        <taxon>Eukaryota</taxon>
        <taxon>Fungi</taxon>
        <taxon>Dikarya</taxon>
        <taxon>Basidiomycota</taxon>
        <taxon>Pucciniomycotina</taxon>
        <taxon>Mixiomycetes</taxon>
        <taxon>Mixiales</taxon>
        <taxon>Mixiaceae</taxon>
        <taxon>Mixia</taxon>
    </lineage>
</organism>
<dbReference type="Gene3D" id="1.10.472.80">
    <property type="entry name" value="Ypt/Rab-GAP domain of gyp1p, domain 3"/>
    <property type="match status" value="1"/>
</dbReference>